<reference evidence="1 2" key="1">
    <citation type="submission" date="2018-08" db="EMBL/GenBank/DDBJ databases">
        <title>Meiothermus roseus NBRC 110900 genome sequencing project.</title>
        <authorList>
            <person name="Da Costa M.S."/>
            <person name="Albuquerque L."/>
            <person name="Raposo P."/>
            <person name="Froufe H.J.C."/>
            <person name="Barroso C.S."/>
            <person name="Egas C."/>
        </authorList>
    </citation>
    <scope>NUCLEOTIDE SEQUENCE [LARGE SCALE GENOMIC DNA]</scope>
    <source>
        <strain evidence="1 2">NBRC 110900</strain>
    </source>
</reference>
<protein>
    <submittedName>
        <fullName evidence="1">Uncharacterized protein</fullName>
    </submittedName>
</protein>
<dbReference type="EMBL" id="QWLA01000098">
    <property type="protein sequence ID" value="RIH82646.1"/>
    <property type="molecule type" value="Genomic_DNA"/>
</dbReference>
<keyword evidence="2" id="KW-1185">Reference proteome</keyword>
<name>A0A399EFX6_9DEIN</name>
<proteinExistence type="predicted"/>
<evidence type="ECO:0000313" key="2">
    <source>
        <dbReference type="Proteomes" id="UP000265341"/>
    </source>
</evidence>
<dbReference type="OrthoDB" id="9861889at2"/>
<accession>A0A399EFX6</accession>
<dbReference type="Proteomes" id="UP000265341">
    <property type="component" value="Unassembled WGS sequence"/>
</dbReference>
<organism evidence="1 2">
    <name type="scientific">Calidithermus roseus</name>
    <dbReference type="NCBI Taxonomy" id="1644118"/>
    <lineage>
        <taxon>Bacteria</taxon>
        <taxon>Thermotogati</taxon>
        <taxon>Deinococcota</taxon>
        <taxon>Deinococci</taxon>
        <taxon>Thermales</taxon>
        <taxon>Thermaceae</taxon>
        <taxon>Calidithermus</taxon>
    </lineage>
</organism>
<dbReference type="AlphaFoldDB" id="A0A399EFX6"/>
<gene>
    <name evidence="1" type="ORF">Mrose_03319</name>
</gene>
<comment type="caution">
    <text evidence="1">The sequence shown here is derived from an EMBL/GenBank/DDBJ whole genome shotgun (WGS) entry which is preliminary data.</text>
</comment>
<evidence type="ECO:0000313" key="1">
    <source>
        <dbReference type="EMBL" id="RIH82646.1"/>
    </source>
</evidence>
<sequence length="244" mass="26147">MTELYKLIYGLLDSVLVGEYGVLTRTRGMVALLSEDLPDGAGWVDGLSDAEVQELWQLLHQWEGLQAFVAARDAFLAAGIEPEGRRVLAWGLRRGGTLRLEAFDCYYRGARLELGEGGQAANYALAVIEEMMRAGVCPRLSAPLHFGWEDEAAEILHRCAQEAEEAALPFPSDQVEGLLGLEGPGGVPRSAARARGFGFARGEGVLLWLVVGRGEGPRAGGFAVVAFGVQQPGGAVRIERGVQA</sequence>
<dbReference type="RefSeq" id="WP_119280220.1">
    <property type="nucleotide sequence ID" value="NZ_QWLA01000098.1"/>
</dbReference>